<comment type="caution">
    <text evidence="1">The sequence shown here is derived from an EMBL/GenBank/DDBJ whole genome shotgun (WGS) entry which is preliminary data.</text>
</comment>
<name>A0ACB8B5Q1_9AGAM</name>
<proteinExistence type="predicted"/>
<accession>A0ACB8B5Q1</accession>
<gene>
    <name evidence="1" type="ORF">BV22DRAFT_1073921</name>
</gene>
<dbReference type="Proteomes" id="UP000790709">
    <property type="component" value="Unassembled WGS sequence"/>
</dbReference>
<sequence length="310" mass="33890">MNSPPNEVQIQEFRRIFGESNHIIVVAGAGLSAASGIPTFRDGGGMWRSLDVTTLATPEAFKANPSLVWQFYHYRRVKALQAKPNKAHRILARLSEPHFLAKVAPKAKSFNLITQNVDRLSVTALKELAEELTTGATPSGRVRMDSVFEIHGKISDVKCTNPECEYLEEDLSIPLCSSLGIADTQLTDYQDAGTKEINIPEEDLPRCPKCGALARPGVVWAGERSLSWDIINQLVFKADMCLVIGTSLPVTPASTFPMRIRGRGANVGSGPGKVAVFNVEPTKADEHAHFVFHGPCDVELSRVFPELDVV</sequence>
<reference evidence="1" key="1">
    <citation type="journal article" date="2021" name="New Phytol.">
        <title>Evolutionary innovations through gain and loss of genes in the ectomycorrhizal Boletales.</title>
        <authorList>
            <person name="Wu G."/>
            <person name="Miyauchi S."/>
            <person name="Morin E."/>
            <person name="Kuo A."/>
            <person name="Drula E."/>
            <person name="Varga T."/>
            <person name="Kohler A."/>
            <person name="Feng B."/>
            <person name="Cao Y."/>
            <person name="Lipzen A."/>
            <person name="Daum C."/>
            <person name="Hundley H."/>
            <person name="Pangilinan J."/>
            <person name="Johnson J."/>
            <person name="Barry K."/>
            <person name="LaButti K."/>
            <person name="Ng V."/>
            <person name="Ahrendt S."/>
            <person name="Min B."/>
            <person name="Choi I.G."/>
            <person name="Park H."/>
            <person name="Plett J.M."/>
            <person name="Magnuson J."/>
            <person name="Spatafora J.W."/>
            <person name="Nagy L.G."/>
            <person name="Henrissat B."/>
            <person name="Grigoriev I.V."/>
            <person name="Yang Z.L."/>
            <person name="Xu J."/>
            <person name="Martin F.M."/>
        </authorList>
    </citation>
    <scope>NUCLEOTIDE SEQUENCE</scope>
    <source>
        <strain evidence="1">KUC20120723A-06</strain>
    </source>
</reference>
<keyword evidence="2" id="KW-1185">Reference proteome</keyword>
<evidence type="ECO:0000313" key="2">
    <source>
        <dbReference type="Proteomes" id="UP000790709"/>
    </source>
</evidence>
<dbReference type="EMBL" id="MU266581">
    <property type="protein sequence ID" value="KAH7920423.1"/>
    <property type="molecule type" value="Genomic_DNA"/>
</dbReference>
<evidence type="ECO:0000313" key="1">
    <source>
        <dbReference type="EMBL" id="KAH7920423.1"/>
    </source>
</evidence>
<organism evidence="1 2">
    <name type="scientific">Leucogyrophana mollusca</name>
    <dbReference type="NCBI Taxonomy" id="85980"/>
    <lineage>
        <taxon>Eukaryota</taxon>
        <taxon>Fungi</taxon>
        <taxon>Dikarya</taxon>
        <taxon>Basidiomycota</taxon>
        <taxon>Agaricomycotina</taxon>
        <taxon>Agaricomycetes</taxon>
        <taxon>Agaricomycetidae</taxon>
        <taxon>Boletales</taxon>
        <taxon>Boletales incertae sedis</taxon>
        <taxon>Leucogyrophana</taxon>
    </lineage>
</organism>
<protein>
    <submittedName>
        <fullName evidence="1">DHS-like NAD/FAD-binding domain-containing protein</fullName>
    </submittedName>
</protein>